<dbReference type="GO" id="GO:0046983">
    <property type="term" value="F:protein dimerization activity"/>
    <property type="evidence" value="ECO:0007669"/>
    <property type="project" value="InterPro"/>
</dbReference>
<dbReference type="InterPro" id="IPR012337">
    <property type="entry name" value="RNaseH-like_sf"/>
</dbReference>
<proteinExistence type="predicted"/>
<evidence type="ECO:0000259" key="1">
    <source>
        <dbReference type="Pfam" id="PF05699"/>
    </source>
</evidence>
<gene>
    <name evidence="2" type="ORF">GIL414_LOCUS62023</name>
</gene>
<comment type="caution">
    <text evidence="2">The sequence shown here is derived from an EMBL/GenBank/DDBJ whole genome shotgun (WGS) entry which is preliminary data.</text>
</comment>
<organism evidence="2 3">
    <name type="scientific">Rotaria magnacalcarata</name>
    <dbReference type="NCBI Taxonomy" id="392030"/>
    <lineage>
        <taxon>Eukaryota</taxon>
        <taxon>Metazoa</taxon>
        <taxon>Spiralia</taxon>
        <taxon>Gnathifera</taxon>
        <taxon>Rotifera</taxon>
        <taxon>Eurotatoria</taxon>
        <taxon>Bdelloidea</taxon>
        <taxon>Philodinida</taxon>
        <taxon>Philodinidae</taxon>
        <taxon>Rotaria</taxon>
    </lineage>
</organism>
<dbReference type="InterPro" id="IPR008906">
    <property type="entry name" value="HATC_C_dom"/>
</dbReference>
<accession>A0A8S3EVZ0</accession>
<dbReference type="Proteomes" id="UP000681720">
    <property type="component" value="Unassembled WGS sequence"/>
</dbReference>
<dbReference type="Pfam" id="PF05699">
    <property type="entry name" value="Dimer_Tnp_hAT"/>
    <property type="match status" value="1"/>
</dbReference>
<sequence>WKCNKHLLPGLSTLARKYLATPATSVPSESAFSKSAYYGRKERTNLNGDSFCQSVFLKDKLVSEQ</sequence>
<feature type="non-terminal residue" evidence="2">
    <location>
        <position position="1"/>
    </location>
</feature>
<feature type="domain" description="HAT C-terminal dimerisation" evidence="1">
    <location>
        <begin position="1"/>
        <end position="60"/>
    </location>
</feature>
<reference evidence="2" key="1">
    <citation type="submission" date="2021-02" db="EMBL/GenBank/DDBJ databases">
        <authorList>
            <person name="Nowell W R."/>
        </authorList>
    </citation>
    <scope>NUCLEOTIDE SEQUENCE</scope>
</reference>
<dbReference type="AlphaFoldDB" id="A0A8S3EVZ0"/>
<dbReference type="SUPFAM" id="SSF53098">
    <property type="entry name" value="Ribonuclease H-like"/>
    <property type="match status" value="1"/>
</dbReference>
<protein>
    <recommendedName>
        <fullName evidence="1">HAT C-terminal dimerisation domain-containing protein</fullName>
    </recommendedName>
</protein>
<dbReference type="EMBL" id="CAJOBJ010247056">
    <property type="protein sequence ID" value="CAF5087028.1"/>
    <property type="molecule type" value="Genomic_DNA"/>
</dbReference>
<evidence type="ECO:0000313" key="2">
    <source>
        <dbReference type="EMBL" id="CAF5087028.1"/>
    </source>
</evidence>
<evidence type="ECO:0000313" key="3">
    <source>
        <dbReference type="Proteomes" id="UP000681720"/>
    </source>
</evidence>
<name>A0A8S3EVZ0_9BILA</name>